<dbReference type="Pfam" id="PF09791">
    <property type="entry name" value="Oxidored-like"/>
    <property type="match status" value="1"/>
</dbReference>
<dbReference type="AlphaFoldDB" id="A0A8H3FZ02"/>
<gene>
    <name evidence="3" type="ORF">HETSPECPRED_008712</name>
</gene>
<dbReference type="InterPro" id="IPR019180">
    <property type="entry name" value="Oxidoreductase-like_N"/>
</dbReference>
<name>A0A8H3FZ02_9LECA</name>
<keyword evidence="4" id="KW-1185">Reference proteome</keyword>
<dbReference type="PANTHER" id="PTHR21193:SF3">
    <property type="entry name" value="OXIDOREDUCTASE-LIKE DOMAIN-CONTAINING PROTEIN 1"/>
    <property type="match status" value="1"/>
</dbReference>
<feature type="domain" description="Oxidoreductase-like" evidence="2">
    <location>
        <begin position="118"/>
        <end position="153"/>
    </location>
</feature>
<proteinExistence type="predicted"/>
<accession>A0A8H3FZ02</accession>
<evidence type="ECO:0000313" key="3">
    <source>
        <dbReference type="EMBL" id="CAF9933603.1"/>
    </source>
</evidence>
<dbReference type="InterPro" id="IPR039251">
    <property type="entry name" value="OXLD1"/>
</dbReference>
<evidence type="ECO:0000313" key="4">
    <source>
        <dbReference type="Proteomes" id="UP000664521"/>
    </source>
</evidence>
<evidence type="ECO:0000259" key="2">
    <source>
        <dbReference type="Pfam" id="PF09791"/>
    </source>
</evidence>
<dbReference type="Proteomes" id="UP000664521">
    <property type="component" value="Unassembled WGS sequence"/>
</dbReference>
<comment type="caution">
    <text evidence="3">The sequence shown here is derived from an EMBL/GenBank/DDBJ whole genome shotgun (WGS) entry which is preliminary data.</text>
</comment>
<reference evidence="3" key="1">
    <citation type="submission" date="2021-03" db="EMBL/GenBank/DDBJ databases">
        <authorList>
            <person name="Tagirdzhanova G."/>
        </authorList>
    </citation>
    <scope>NUCLEOTIDE SEQUENCE</scope>
</reference>
<dbReference type="PANTHER" id="PTHR21193">
    <property type="entry name" value="OXIDOREDUCTASE-LIKE DOMAIN-CONTAINING PROTEIN 1"/>
    <property type="match status" value="1"/>
</dbReference>
<feature type="compositionally biased region" description="Low complexity" evidence="1">
    <location>
        <begin position="55"/>
        <end position="76"/>
    </location>
</feature>
<sequence>MIRTLPRCLRPSLPLAQGCHLPYQSLHTTAVHLERQPKTRSTPADDYYSLLLSSPLPSSAASSTSSRPSDPSTNPSKDTPDRPDTPAQTPSRDPHEFFGSGLIAPEVAREQKGWAEVRPREPDNCCMSGCVNCVWDLYREEMEEWAARQRKAHAGFATADADIARKMRGRGKRKEGELQGESSSIDGDDRGLGEYDGMGLAQEALFEGVPVGIKEFMKTEKRLRERRNAHKV</sequence>
<feature type="region of interest" description="Disordered" evidence="1">
    <location>
        <begin position="55"/>
        <end position="99"/>
    </location>
</feature>
<dbReference type="EMBL" id="CAJPDS010000069">
    <property type="protein sequence ID" value="CAF9933603.1"/>
    <property type="molecule type" value="Genomic_DNA"/>
</dbReference>
<protein>
    <recommendedName>
        <fullName evidence="2">Oxidoreductase-like domain-containing protein</fullName>
    </recommendedName>
</protein>
<dbReference type="OrthoDB" id="10064411at2759"/>
<dbReference type="GO" id="GO:0005739">
    <property type="term" value="C:mitochondrion"/>
    <property type="evidence" value="ECO:0007669"/>
    <property type="project" value="TreeGrafter"/>
</dbReference>
<evidence type="ECO:0000256" key="1">
    <source>
        <dbReference type="SAM" id="MobiDB-lite"/>
    </source>
</evidence>
<feature type="region of interest" description="Disordered" evidence="1">
    <location>
        <begin position="168"/>
        <end position="193"/>
    </location>
</feature>
<organism evidence="3 4">
    <name type="scientific">Heterodermia speciosa</name>
    <dbReference type="NCBI Taxonomy" id="116794"/>
    <lineage>
        <taxon>Eukaryota</taxon>
        <taxon>Fungi</taxon>
        <taxon>Dikarya</taxon>
        <taxon>Ascomycota</taxon>
        <taxon>Pezizomycotina</taxon>
        <taxon>Lecanoromycetes</taxon>
        <taxon>OSLEUM clade</taxon>
        <taxon>Lecanoromycetidae</taxon>
        <taxon>Caliciales</taxon>
        <taxon>Physciaceae</taxon>
        <taxon>Heterodermia</taxon>
    </lineage>
</organism>